<dbReference type="EMBL" id="LAZR01028936">
    <property type="protein sequence ID" value="KKL61056.1"/>
    <property type="molecule type" value="Genomic_DNA"/>
</dbReference>
<proteinExistence type="predicted"/>
<accession>A0A0F9E4D7</accession>
<organism evidence="1">
    <name type="scientific">marine sediment metagenome</name>
    <dbReference type="NCBI Taxonomy" id="412755"/>
    <lineage>
        <taxon>unclassified sequences</taxon>
        <taxon>metagenomes</taxon>
        <taxon>ecological metagenomes</taxon>
    </lineage>
</organism>
<gene>
    <name evidence="1" type="ORF">LCGC14_2199120</name>
</gene>
<comment type="caution">
    <text evidence="1">The sequence shown here is derived from an EMBL/GenBank/DDBJ whole genome shotgun (WGS) entry which is preliminary data.</text>
</comment>
<sequence>MGLSIFEKRISSFTAGAKAELAGLMRVGIVTTATSVTVFASTDLVGQDDDAFDGWYVSVLQADNAAPEGELKPMSDYVSSTGTITHTAFTAQLAVGDWVVLLRPEIAMLGAVNTAAATGAVTNTDLLMAYVKQLVTNSETLTAGLGLGVAQIAATTIDLDQAAASYDLFTGTTQAVVLESLSFKTATGAAGGALTSISIQTDDATPGVIIDSTDGDVANLTSEADLGWTGIMYIAVGTKIRLTIGGGAHGSAYVCQVTAKYRAVVAGGNLA</sequence>
<name>A0A0F9E4D7_9ZZZZ</name>
<dbReference type="AlphaFoldDB" id="A0A0F9E4D7"/>
<evidence type="ECO:0000313" key="1">
    <source>
        <dbReference type="EMBL" id="KKL61056.1"/>
    </source>
</evidence>
<reference evidence="1" key="1">
    <citation type="journal article" date="2015" name="Nature">
        <title>Complex archaea that bridge the gap between prokaryotes and eukaryotes.</title>
        <authorList>
            <person name="Spang A."/>
            <person name="Saw J.H."/>
            <person name="Jorgensen S.L."/>
            <person name="Zaremba-Niedzwiedzka K."/>
            <person name="Martijn J."/>
            <person name="Lind A.E."/>
            <person name="van Eijk R."/>
            <person name="Schleper C."/>
            <person name="Guy L."/>
            <person name="Ettema T.J."/>
        </authorList>
    </citation>
    <scope>NUCLEOTIDE SEQUENCE</scope>
</reference>
<protein>
    <submittedName>
        <fullName evidence="1">Uncharacterized protein</fullName>
    </submittedName>
</protein>